<dbReference type="Pfam" id="PF09429">
    <property type="entry name" value="Wbp11"/>
    <property type="match status" value="1"/>
</dbReference>
<proteinExistence type="predicted"/>
<dbReference type="PANTHER" id="PTHR13361">
    <property type="entry name" value="WW DOMAIN-BINDING PROTEIN 11"/>
    <property type="match status" value="1"/>
</dbReference>
<organism evidence="5 6">
    <name type="scientific">Stephania yunnanensis</name>
    <dbReference type="NCBI Taxonomy" id="152371"/>
    <lineage>
        <taxon>Eukaryota</taxon>
        <taxon>Viridiplantae</taxon>
        <taxon>Streptophyta</taxon>
        <taxon>Embryophyta</taxon>
        <taxon>Tracheophyta</taxon>
        <taxon>Spermatophyta</taxon>
        <taxon>Magnoliopsida</taxon>
        <taxon>Ranunculales</taxon>
        <taxon>Menispermaceae</taxon>
        <taxon>Menispermoideae</taxon>
        <taxon>Cissampelideae</taxon>
        <taxon>Stephania</taxon>
    </lineage>
</organism>
<feature type="compositionally biased region" description="Low complexity" evidence="3">
    <location>
        <begin position="160"/>
        <end position="172"/>
    </location>
</feature>
<evidence type="ECO:0000256" key="2">
    <source>
        <dbReference type="ARBA" id="ARBA00023242"/>
    </source>
</evidence>
<gene>
    <name evidence="5" type="ORF">Syun_020832</name>
</gene>
<dbReference type="GO" id="GO:0005681">
    <property type="term" value="C:spliceosomal complex"/>
    <property type="evidence" value="ECO:0007669"/>
    <property type="project" value="TreeGrafter"/>
</dbReference>
<feature type="domain" description="Wbp11/ELF5/Saf1 N-terminal" evidence="4">
    <location>
        <begin position="7"/>
        <end position="84"/>
    </location>
</feature>
<feature type="compositionally biased region" description="Pro residues" evidence="3">
    <location>
        <begin position="295"/>
        <end position="306"/>
    </location>
</feature>
<feature type="compositionally biased region" description="Pro residues" evidence="3">
    <location>
        <begin position="227"/>
        <end position="242"/>
    </location>
</feature>
<evidence type="ECO:0000259" key="4">
    <source>
        <dbReference type="Pfam" id="PF09429"/>
    </source>
</evidence>
<evidence type="ECO:0000313" key="5">
    <source>
        <dbReference type="EMBL" id="KAK9114035.1"/>
    </source>
</evidence>
<dbReference type="Proteomes" id="UP001420932">
    <property type="component" value="Unassembled WGS sequence"/>
</dbReference>
<feature type="compositionally biased region" description="Pro residues" evidence="3">
    <location>
        <begin position="335"/>
        <end position="345"/>
    </location>
</feature>
<feature type="compositionally biased region" description="Basic and acidic residues" evidence="3">
    <location>
        <begin position="113"/>
        <end position="130"/>
    </location>
</feature>
<evidence type="ECO:0000256" key="3">
    <source>
        <dbReference type="SAM" id="MobiDB-lite"/>
    </source>
</evidence>
<dbReference type="GO" id="GO:0006396">
    <property type="term" value="P:RNA processing"/>
    <property type="evidence" value="ECO:0007669"/>
    <property type="project" value="InterPro"/>
</dbReference>
<evidence type="ECO:0000313" key="6">
    <source>
        <dbReference type="Proteomes" id="UP001420932"/>
    </source>
</evidence>
<dbReference type="InterPro" id="IPR019007">
    <property type="entry name" value="Wbp11/ELF5/Saf1_N"/>
</dbReference>
<reference evidence="5 6" key="1">
    <citation type="submission" date="2024-01" db="EMBL/GenBank/DDBJ databases">
        <title>Genome assemblies of Stephania.</title>
        <authorList>
            <person name="Yang L."/>
        </authorList>
    </citation>
    <scope>NUCLEOTIDE SEQUENCE [LARGE SCALE GENOMIC DNA]</scope>
    <source>
        <strain evidence="5">YNDBR</strain>
        <tissue evidence="5">Leaf</tissue>
    </source>
</reference>
<feature type="compositionally biased region" description="Basic residues" evidence="3">
    <location>
        <begin position="23"/>
        <end position="33"/>
    </location>
</feature>
<dbReference type="EMBL" id="JBBNAF010000009">
    <property type="protein sequence ID" value="KAK9114035.1"/>
    <property type="molecule type" value="Genomic_DNA"/>
</dbReference>
<keyword evidence="6" id="KW-1185">Reference proteome</keyword>
<feature type="compositionally biased region" description="Low complexity" evidence="3">
    <location>
        <begin position="189"/>
        <end position="206"/>
    </location>
</feature>
<feature type="region of interest" description="Disordered" evidence="3">
    <location>
        <begin position="91"/>
        <end position="347"/>
    </location>
</feature>
<feature type="compositionally biased region" description="Pro residues" evidence="3">
    <location>
        <begin position="207"/>
        <end position="220"/>
    </location>
</feature>
<comment type="caution">
    <text evidence="5">The sequence shown here is derived from an EMBL/GenBank/DDBJ whole genome shotgun (WGS) entry which is preliminary data.</text>
</comment>
<comment type="subcellular location">
    <subcellularLocation>
        <location evidence="1">Nucleus</location>
    </subcellularLocation>
</comment>
<feature type="region of interest" description="Disordered" evidence="3">
    <location>
        <begin position="1"/>
        <end position="37"/>
    </location>
</feature>
<protein>
    <recommendedName>
        <fullName evidence="4">Wbp11/ELF5/Saf1 N-terminal domain-containing protein</fullName>
    </recommendedName>
</protein>
<dbReference type="AlphaFoldDB" id="A0AAP0IEX9"/>
<feature type="compositionally biased region" description="Pro residues" evidence="3">
    <location>
        <begin position="250"/>
        <end position="267"/>
    </location>
</feature>
<dbReference type="PANTHER" id="PTHR13361:SF1">
    <property type="entry name" value="WW DOMAIN-BINDING PROTEIN 11"/>
    <property type="match status" value="1"/>
</dbReference>
<evidence type="ECO:0000256" key="1">
    <source>
        <dbReference type="ARBA" id="ARBA00004123"/>
    </source>
</evidence>
<name>A0AAP0IEX9_9MAGN</name>
<keyword evidence="2" id="KW-0539">Nucleus</keyword>
<accession>A0AAP0IEX9</accession>
<sequence length="548" mass="59318">MKTTKGGKVMNPTDAYRKELRKKELKRNKKERKKVREVGILKKDPETIKEQIEKLEMMKADGALDKARKHKKRQLEDTLNLVMKKRKEYEEKLREKGETPVMFSHLGPPRRRTTAEEEERVKHPKPEDSVYYHPTLNPTGAPPPGKPPMYKSSIGPRIPLSAASSSGASSSKLESEEAASLPPPPPLPLSESSELDSSSASALPSYLPLPPPPPMPPMPPTNQGTLLPPPPLPPPPPGPPPREQATVSAPLPPPLMLQRPSQPPPPSTAAIEREKGQIPSSEDAIAKQSDQVPVTLPPPPPPPPGLPVNQQSEGAPSKVEPNVTSGIEDGSNLVLPPPPPQPPRQALPMHRPGLIPNLQLDVLPPGILRLPPPPPPPGPPLSGPGIPGHPTVPGMAVPPVHRPPFGPPPGPPPMMRPLLPPGPFSGREDVEQMVLCEIWHPQKYRMVSSWAPFTPKAPLAFYYTELCLLIPLWVSLRENMASVHAMPPSSPGGNTNVSSINAIPPVMGYTHKDVNKNEGSASITGGSFCSSKRSFLRDYVQSMKLDSV</sequence>